<organism evidence="7 8">
    <name type="scientific">Candidatus Ordinivivax streblomastigis</name>
    <dbReference type="NCBI Taxonomy" id="2540710"/>
    <lineage>
        <taxon>Bacteria</taxon>
        <taxon>Pseudomonadati</taxon>
        <taxon>Bacteroidota</taxon>
        <taxon>Bacteroidia</taxon>
        <taxon>Bacteroidales</taxon>
        <taxon>Candidatus Ordinivivax</taxon>
    </lineage>
</organism>
<keyword evidence="1 4" id="KW-0479">Metal-binding</keyword>
<name>A0A5M8P257_9BACT</name>
<feature type="domain" description="Aspartate carbamoyltransferase regulatory subunit N-terminal" evidence="5">
    <location>
        <begin position="7"/>
        <end position="96"/>
    </location>
</feature>
<dbReference type="Proteomes" id="UP000324575">
    <property type="component" value="Unassembled WGS sequence"/>
</dbReference>
<reference evidence="7 8" key="1">
    <citation type="submission" date="2019-03" db="EMBL/GenBank/DDBJ databases">
        <title>Single cell metagenomics reveals metabolic interactions within the superorganism composed of flagellate Streblomastix strix and complex community of Bacteroidetes bacteria on its surface.</title>
        <authorList>
            <person name="Treitli S.C."/>
            <person name="Kolisko M."/>
            <person name="Husnik F."/>
            <person name="Keeling P."/>
            <person name="Hampl V."/>
        </authorList>
    </citation>
    <scope>NUCLEOTIDE SEQUENCE [LARGE SCALE GENOMIC DNA]</scope>
    <source>
        <strain evidence="7">St1</strain>
    </source>
</reference>
<dbReference type="GO" id="GO:0009347">
    <property type="term" value="C:aspartate carbamoyltransferase complex"/>
    <property type="evidence" value="ECO:0007669"/>
    <property type="project" value="InterPro"/>
</dbReference>
<sequence length="152" mass="17474">MEHKKELQVAALENGTVIDHIPSEQVFKVVSILEIEKLRTPVTIGYSLDSKKMGKKGIIKIADKFFEEHEINRISLIAPSVKLNIIRDYEVKEKKWVALPDELTGLVKCNNPKCITNNEPMKTRFKVIDKESVILKCHYCETKIKKEEIVLV</sequence>
<dbReference type="Gene3D" id="3.30.70.140">
    <property type="entry name" value="Aspartate carbamoyltransferase regulatory subunit, N-terminal domain"/>
    <property type="match status" value="1"/>
</dbReference>
<dbReference type="Pfam" id="PF01948">
    <property type="entry name" value="PyrI"/>
    <property type="match status" value="1"/>
</dbReference>
<feature type="binding site" evidence="4">
    <location>
        <position position="137"/>
    </location>
    <ligand>
        <name>Zn(2+)</name>
        <dbReference type="ChEBI" id="CHEBI:29105"/>
    </ligand>
</feature>
<evidence type="ECO:0000256" key="3">
    <source>
        <dbReference type="ARBA" id="ARBA00022975"/>
    </source>
</evidence>
<feature type="binding site" evidence="4">
    <location>
        <position position="140"/>
    </location>
    <ligand>
        <name>Zn(2+)</name>
        <dbReference type="ChEBI" id="CHEBI:29105"/>
    </ligand>
</feature>
<dbReference type="Gene3D" id="2.30.30.20">
    <property type="entry name" value="Aspartate carbamoyltransferase regulatory subunit, C-terminal domain"/>
    <property type="match status" value="1"/>
</dbReference>
<dbReference type="NCBIfam" id="TIGR00240">
    <property type="entry name" value="ATCase_reg"/>
    <property type="match status" value="1"/>
</dbReference>
<dbReference type="AlphaFoldDB" id="A0A5M8P257"/>
<dbReference type="SUPFAM" id="SSF57825">
    <property type="entry name" value="Aspartate carbamoyltransferase, Regulatory-chain, C-terminal domain"/>
    <property type="match status" value="1"/>
</dbReference>
<evidence type="ECO:0000256" key="1">
    <source>
        <dbReference type="ARBA" id="ARBA00022723"/>
    </source>
</evidence>
<dbReference type="GO" id="GO:0046872">
    <property type="term" value="F:metal ion binding"/>
    <property type="evidence" value="ECO:0007669"/>
    <property type="project" value="UniProtKB-KW"/>
</dbReference>
<evidence type="ECO:0000313" key="8">
    <source>
        <dbReference type="Proteomes" id="UP000324575"/>
    </source>
</evidence>
<feature type="binding site" evidence="4">
    <location>
        <position position="114"/>
    </location>
    <ligand>
        <name>Zn(2+)</name>
        <dbReference type="ChEBI" id="CHEBI:29105"/>
    </ligand>
</feature>
<keyword evidence="3 4" id="KW-0665">Pyrimidine biosynthesis</keyword>
<comment type="similarity">
    <text evidence="4">Belongs to the PyrI family.</text>
</comment>
<dbReference type="PANTHER" id="PTHR35805">
    <property type="entry name" value="ASPARTATE CARBAMOYLTRANSFERASE REGULATORY CHAIN"/>
    <property type="match status" value="1"/>
</dbReference>
<dbReference type="InterPro" id="IPR036793">
    <property type="entry name" value="Asp_carbatrfase_reg_N_sf"/>
</dbReference>
<dbReference type="GO" id="GO:0006207">
    <property type="term" value="P:'de novo' pyrimidine nucleobase biosynthetic process"/>
    <property type="evidence" value="ECO:0007669"/>
    <property type="project" value="InterPro"/>
</dbReference>
<comment type="caution">
    <text evidence="7">The sequence shown here is derived from an EMBL/GenBank/DDBJ whole genome shotgun (WGS) entry which is preliminary data.</text>
</comment>
<protein>
    <recommendedName>
        <fullName evidence="4">Aspartate carbamoyltransferase regulatory chain</fullName>
    </recommendedName>
</protein>
<dbReference type="InterPro" id="IPR036792">
    <property type="entry name" value="Asp_carbatrfase_reg_C_sf"/>
</dbReference>
<gene>
    <name evidence="4" type="primary">pyrI</name>
    <name evidence="7" type="ORF">EZS26_001333</name>
</gene>
<keyword evidence="7" id="KW-0808">Transferase</keyword>
<comment type="cofactor">
    <cofactor evidence="4">
        <name>Zn(2+)</name>
        <dbReference type="ChEBI" id="CHEBI:29105"/>
    </cofactor>
    <text evidence="4">Binds 1 zinc ion per subunit.</text>
</comment>
<comment type="subunit">
    <text evidence="4">Contains catalytic and regulatory chains.</text>
</comment>
<keyword evidence="2 4" id="KW-0862">Zinc</keyword>
<evidence type="ECO:0000259" key="5">
    <source>
        <dbReference type="Pfam" id="PF01948"/>
    </source>
</evidence>
<dbReference type="GO" id="GO:0006221">
    <property type="term" value="P:pyrimidine nucleotide biosynthetic process"/>
    <property type="evidence" value="ECO:0007669"/>
    <property type="project" value="UniProtKB-UniRule"/>
</dbReference>
<dbReference type="InterPro" id="IPR002801">
    <property type="entry name" value="Asp_carbamoylTrfase_reg"/>
</dbReference>
<dbReference type="SUPFAM" id="SSF54893">
    <property type="entry name" value="Aspartate carbamoyltransferase, Regulatory-chain, N-terminal domain"/>
    <property type="match status" value="1"/>
</dbReference>
<dbReference type="InterPro" id="IPR020542">
    <property type="entry name" value="Asp_carbamoyltrfase_reg_C"/>
</dbReference>
<evidence type="ECO:0000256" key="2">
    <source>
        <dbReference type="ARBA" id="ARBA00022833"/>
    </source>
</evidence>
<dbReference type="PANTHER" id="PTHR35805:SF1">
    <property type="entry name" value="ASPARTATE CARBAMOYLTRANSFERASE REGULATORY CHAIN"/>
    <property type="match status" value="1"/>
</dbReference>
<evidence type="ECO:0000256" key="4">
    <source>
        <dbReference type="HAMAP-Rule" id="MF_00002"/>
    </source>
</evidence>
<feature type="domain" description="Aspartate carbamoyltransferase regulatory subunit C-terminal" evidence="6">
    <location>
        <begin position="103"/>
        <end position="149"/>
    </location>
</feature>
<comment type="function">
    <text evidence="4">Involved in allosteric regulation of aspartate carbamoyltransferase.</text>
</comment>
<evidence type="ECO:0000259" key="6">
    <source>
        <dbReference type="Pfam" id="PF02748"/>
    </source>
</evidence>
<dbReference type="InterPro" id="IPR020545">
    <property type="entry name" value="Asp_carbamoyltransf_reg_N"/>
</dbReference>
<accession>A0A5M8P257</accession>
<proteinExistence type="inferred from homology"/>
<evidence type="ECO:0000313" key="7">
    <source>
        <dbReference type="EMBL" id="KAA6302501.1"/>
    </source>
</evidence>
<dbReference type="EMBL" id="SNRX01000007">
    <property type="protein sequence ID" value="KAA6302501.1"/>
    <property type="molecule type" value="Genomic_DNA"/>
</dbReference>
<feature type="binding site" evidence="4">
    <location>
        <position position="109"/>
    </location>
    <ligand>
        <name>Zn(2+)</name>
        <dbReference type="ChEBI" id="CHEBI:29105"/>
    </ligand>
</feature>
<dbReference type="GO" id="GO:0016740">
    <property type="term" value="F:transferase activity"/>
    <property type="evidence" value="ECO:0007669"/>
    <property type="project" value="UniProtKB-KW"/>
</dbReference>
<dbReference type="HAMAP" id="MF_00002">
    <property type="entry name" value="Asp_carb_tr_reg"/>
    <property type="match status" value="1"/>
</dbReference>
<dbReference type="Pfam" id="PF02748">
    <property type="entry name" value="PyrI_C"/>
    <property type="match status" value="1"/>
</dbReference>